<organism evidence="2 3">
    <name type="scientific">Suicoccus acidiformans</name>
    <dbReference type="NCBI Taxonomy" id="2036206"/>
    <lineage>
        <taxon>Bacteria</taxon>
        <taxon>Bacillati</taxon>
        <taxon>Bacillota</taxon>
        <taxon>Bacilli</taxon>
        <taxon>Lactobacillales</taxon>
        <taxon>Aerococcaceae</taxon>
        <taxon>Suicoccus</taxon>
    </lineage>
</organism>
<dbReference type="RefSeq" id="WP_118990557.1">
    <property type="nucleotide sequence ID" value="NZ_CP023434.1"/>
</dbReference>
<dbReference type="InterPro" id="IPR035069">
    <property type="entry name" value="TTHA1013/TTHA0281-like"/>
</dbReference>
<evidence type="ECO:0000313" key="2">
    <source>
        <dbReference type="EMBL" id="AXY25654.1"/>
    </source>
</evidence>
<dbReference type="Pfam" id="PF15919">
    <property type="entry name" value="HicB_lk_antitox"/>
    <property type="match status" value="1"/>
</dbReference>
<reference evidence="2 3" key="1">
    <citation type="submission" date="2017-09" db="EMBL/GenBank/DDBJ databases">
        <title>Complete genome sequence of Oxytococcus suis strain ZY16052.</title>
        <authorList>
            <person name="Li F."/>
        </authorList>
    </citation>
    <scope>NUCLEOTIDE SEQUENCE [LARGE SCALE GENOMIC DNA]</scope>
    <source>
        <strain evidence="2 3">ZY16052</strain>
    </source>
</reference>
<dbReference type="OrthoDB" id="5419659at2"/>
<dbReference type="SUPFAM" id="SSF143100">
    <property type="entry name" value="TTHA1013/TTHA0281-like"/>
    <property type="match status" value="1"/>
</dbReference>
<gene>
    <name evidence="2" type="ORF">CL176_06385</name>
</gene>
<dbReference type="AlphaFoldDB" id="A0A347WKP7"/>
<evidence type="ECO:0000259" key="1">
    <source>
        <dbReference type="Pfam" id="PF15919"/>
    </source>
</evidence>
<dbReference type="EMBL" id="CP023434">
    <property type="protein sequence ID" value="AXY25654.1"/>
    <property type="molecule type" value="Genomic_DNA"/>
</dbReference>
<dbReference type="Proteomes" id="UP000263232">
    <property type="component" value="Chromosome"/>
</dbReference>
<keyword evidence="3" id="KW-1185">Reference proteome</keyword>
<protein>
    <submittedName>
        <fullName evidence="2">HicB family protein</fullName>
    </submittedName>
</protein>
<name>A0A347WKP7_9LACT</name>
<feature type="domain" description="HicB-like antitoxin of toxin-antitoxin system" evidence="1">
    <location>
        <begin position="10"/>
        <end position="89"/>
    </location>
</feature>
<proteinExistence type="predicted"/>
<sequence length="132" mass="14820">MYLYYAVFSPNDSGYDIEFPDLDGAFTFGDNMSDALYMAKDLLEGWLIIAEKEKDPIPEASEPSAINHEPNDLIIPIEVDLELAKKKHANTLIKKTLTIPAYLNDLGNQANINFSATLTEALREKLGERVRD</sequence>
<dbReference type="InterPro" id="IPR031807">
    <property type="entry name" value="HicB-like"/>
</dbReference>
<evidence type="ECO:0000313" key="3">
    <source>
        <dbReference type="Proteomes" id="UP000263232"/>
    </source>
</evidence>
<dbReference type="Gene3D" id="3.30.160.250">
    <property type="match status" value="1"/>
</dbReference>
<accession>A0A347WKP7</accession>
<dbReference type="KEGG" id="abae:CL176_06385"/>